<evidence type="ECO:0000313" key="1">
    <source>
        <dbReference type="EMBL" id="RZT66727.1"/>
    </source>
</evidence>
<dbReference type="EMBL" id="SHKI01000003">
    <property type="protein sequence ID" value="RZT66727.1"/>
    <property type="molecule type" value="Genomic_DNA"/>
</dbReference>
<dbReference type="OrthoDB" id="9829246at2"/>
<keyword evidence="2" id="KW-1185">Reference proteome</keyword>
<protein>
    <submittedName>
        <fullName evidence="1">Uncharacterized protein</fullName>
    </submittedName>
</protein>
<sequence length="746" mass="79638">MSIPLKRKVLLWRDAEARAAEARKRAAQARTGQVVRSTIDVGDNTVPMDEALVGGVEAGELSELQQEALDLLDQDQADNLDIYLEGPSLDIDDQIDASELVNETIQEGTDRWEEIADAGEVAHEAAMDAIGVNRAVDEAQEAAEQAAVDASYATETALGNARYRQIDGGEIVPTLPDDGVRVGAELVRVRENGKPYEANVWDGGAWVHAQYLADELIVPSDEGAIRLADGIVSAPNLSTDALDAKVIRNGQFFGGYIEAPTIASSSRLGTGANKLADPAFESQIDTAWIASGHLGDAAVLQRDTITWDQSWTMPNASGVTVTTRNRGSVVAELRSRTFVRKTGTAVMPNYAWMRQTSRGFNNPYKFVNQSALTFTYGSGGRFDPSFAEVTEPARNADVSRTTYLTNSSVVMVAAGERWNIRLEYTVPGQYSRSFLAAASVEIVRADTLAVLVSVPISSAQLSAGSLNAWWNASYTGEVRYRVRATYTAAGTGLNRTTTSASWSRRTRSGVQDAEWVGTSALVGLGYGGYPASYTDSIPTAYAQRATLEWEIKTAVFAQVEPTAGWRLTEDDGLELFNSLGARTARLNGAENYFSGRLATAESGERLEVFGTAITVYDALGNVLSSIVHQGDRFAFGSQAAFPGDTVGNVMLPSSIGAPVTVVRKGNSIMVKMSAFPITVAANTYLTVAAIGSEYAPAGTLGVGNAYKSGGTSRFGQMRVSGGAVQVIFSEALSNVDAYGSVTYLLP</sequence>
<name>A0A4Q7U1H4_9MICO</name>
<proteinExistence type="predicted"/>
<dbReference type="RefSeq" id="WP_130453080.1">
    <property type="nucleotide sequence ID" value="NZ_QYAG01000001.1"/>
</dbReference>
<dbReference type="AlphaFoldDB" id="A0A4Q7U1H4"/>
<gene>
    <name evidence="1" type="ORF">EV139_0854</name>
</gene>
<organism evidence="1 2">
    <name type="scientific">Leucobacter luti</name>
    <dbReference type="NCBI Taxonomy" id="340320"/>
    <lineage>
        <taxon>Bacteria</taxon>
        <taxon>Bacillati</taxon>
        <taxon>Actinomycetota</taxon>
        <taxon>Actinomycetes</taxon>
        <taxon>Micrococcales</taxon>
        <taxon>Microbacteriaceae</taxon>
        <taxon>Leucobacter</taxon>
    </lineage>
</organism>
<reference evidence="1 2" key="1">
    <citation type="journal article" date="2015" name="Stand. Genomic Sci.">
        <title>Genomic Encyclopedia of Bacterial and Archaeal Type Strains, Phase III: the genomes of soil and plant-associated and newly described type strains.</title>
        <authorList>
            <person name="Whitman W.B."/>
            <person name="Woyke T."/>
            <person name="Klenk H.P."/>
            <person name="Zhou Y."/>
            <person name="Lilburn T.G."/>
            <person name="Beck B.J."/>
            <person name="De Vos P."/>
            <person name="Vandamme P."/>
            <person name="Eisen J.A."/>
            <person name="Garrity G."/>
            <person name="Hugenholtz P."/>
            <person name="Kyrpides N.C."/>
        </authorList>
    </citation>
    <scope>NUCLEOTIDE SEQUENCE [LARGE SCALE GENOMIC DNA]</scope>
    <source>
        <strain evidence="1 2">RF6</strain>
    </source>
</reference>
<evidence type="ECO:0000313" key="2">
    <source>
        <dbReference type="Proteomes" id="UP000291832"/>
    </source>
</evidence>
<accession>A0A4Q7U1H4</accession>
<comment type="caution">
    <text evidence="1">The sequence shown here is derived from an EMBL/GenBank/DDBJ whole genome shotgun (WGS) entry which is preliminary data.</text>
</comment>
<dbReference type="Proteomes" id="UP000291832">
    <property type="component" value="Unassembled WGS sequence"/>
</dbReference>